<gene>
    <name evidence="3" type="ORF">glysoja_042941</name>
</gene>
<sequence length="214" mass="24236">ESPYYLHSSDNSGQTLVSDVLTGLNNYNPWSLAMTMALKGKNKFCFVDGSFPSPASTHADYHHWSRVNNMVMSWILNSIDRSLAHTVLYAESAAAVWADLKARFSSNTGPRIYELEKNIATFQQQDFSIAHYFNQLRSLWDELSFIDPPPKCTCQGCTCGAKETYISQQNKRRLMQFLMGLNDTFSQPRSQLLLTTSLPDVAHAYSFLLQDEAQ</sequence>
<dbReference type="Proteomes" id="UP000053555">
    <property type="component" value="Unassembled WGS sequence"/>
</dbReference>
<proteinExistence type="predicted"/>
<evidence type="ECO:0008006" key="4">
    <source>
        <dbReference type="Google" id="ProtNLM"/>
    </source>
</evidence>
<dbReference type="InterPro" id="IPR029472">
    <property type="entry name" value="Copia-like_N"/>
</dbReference>
<accession>A0A0B2Q617</accession>
<feature type="non-terminal residue" evidence="3">
    <location>
        <position position="1"/>
    </location>
</feature>
<name>A0A0B2Q617_GLYSO</name>
<feature type="domain" description="Retrotransposon gag" evidence="1">
    <location>
        <begin position="85"/>
        <end position="144"/>
    </location>
</feature>
<reference evidence="3" key="1">
    <citation type="submission" date="2014-07" db="EMBL/GenBank/DDBJ databases">
        <title>Identification of a novel salt tolerance gene in wild soybean by whole-genome sequencing.</title>
        <authorList>
            <person name="Lam H.-M."/>
            <person name="Qi X."/>
            <person name="Li M.-W."/>
            <person name="Liu X."/>
            <person name="Xie M."/>
            <person name="Ni M."/>
            <person name="Xu X."/>
        </authorList>
    </citation>
    <scope>NUCLEOTIDE SEQUENCE [LARGE SCALE GENOMIC DNA]</scope>
    <source>
        <tissue evidence="3">Root</tissue>
    </source>
</reference>
<evidence type="ECO:0000259" key="2">
    <source>
        <dbReference type="Pfam" id="PF14244"/>
    </source>
</evidence>
<organism evidence="3">
    <name type="scientific">Glycine soja</name>
    <name type="common">Wild soybean</name>
    <dbReference type="NCBI Taxonomy" id="3848"/>
    <lineage>
        <taxon>Eukaryota</taxon>
        <taxon>Viridiplantae</taxon>
        <taxon>Streptophyta</taxon>
        <taxon>Embryophyta</taxon>
        <taxon>Tracheophyta</taxon>
        <taxon>Spermatophyta</taxon>
        <taxon>Magnoliopsida</taxon>
        <taxon>eudicotyledons</taxon>
        <taxon>Gunneridae</taxon>
        <taxon>Pentapetalae</taxon>
        <taxon>rosids</taxon>
        <taxon>fabids</taxon>
        <taxon>Fabales</taxon>
        <taxon>Fabaceae</taxon>
        <taxon>Papilionoideae</taxon>
        <taxon>50 kb inversion clade</taxon>
        <taxon>NPAAA clade</taxon>
        <taxon>indigoferoid/millettioid clade</taxon>
        <taxon>Phaseoleae</taxon>
        <taxon>Glycine</taxon>
        <taxon>Glycine subgen. Soja</taxon>
    </lineage>
</organism>
<dbReference type="PANTHER" id="PTHR37610">
    <property type="entry name" value="CCHC-TYPE DOMAIN-CONTAINING PROTEIN"/>
    <property type="match status" value="1"/>
</dbReference>
<feature type="non-terminal residue" evidence="3">
    <location>
        <position position="214"/>
    </location>
</feature>
<feature type="domain" description="Retrotransposon Copia-like N-terminal" evidence="2">
    <location>
        <begin position="7"/>
        <end position="55"/>
    </location>
</feature>
<evidence type="ECO:0000313" key="3">
    <source>
        <dbReference type="EMBL" id="KHN15513.1"/>
    </source>
</evidence>
<dbReference type="EMBL" id="KN660902">
    <property type="protein sequence ID" value="KHN15513.1"/>
    <property type="molecule type" value="Genomic_DNA"/>
</dbReference>
<dbReference type="Pfam" id="PF14244">
    <property type="entry name" value="Retrotran_gag_3"/>
    <property type="match status" value="1"/>
</dbReference>
<dbReference type="Pfam" id="PF03732">
    <property type="entry name" value="Retrotrans_gag"/>
    <property type="match status" value="1"/>
</dbReference>
<dbReference type="AlphaFoldDB" id="A0A0B2Q617"/>
<evidence type="ECO:0000259" key="1">
    <source>
        <dbReference type="Pfam" id="PF03732"/>
    </source>
</evidence>
<dbReference type="PANTHER" id="PTHR37610:SF97">
    <property type="entry name" value="RETROTRANSPOSON GAG DOMAIN-CONTAINING PROTEIN"/>
    <property type="match status" value="1"/>
</dbReference>
<dbReference type="InterPro" id="IPR005162">
    <property type="entry name" value="Retrotrans_gag_dom"/>
</dbReference>
<protein>
    <recommendedName>
        <fullName evidence="4">Retrotransposon Copia-like N-terminal domain-containing protein</fullName>
    </recommendedName>
</protein>